<evidence type="ECO:0000256" key="3">
    <source>
        <dbReference type="ARBA" id="ARBA00022741"/>
    </source>
</evidence>
<evidence type="ECO:0000256" key="2">
    <source>
        <dbReference type="ARBA" id="ARBA00005446"/>
    </source>
</evidence>
<dbReference type="InterPro" id="IPR004589">
    <property type="entry name" value="DNA_helicase_ATP-dep_RecQ"/>
</dbReference>
<dbReference type="SUPFAM" id="SSF52540">
    <property type="entry name" value="P-loop containing nucleoside triphosphate hydrolases"/>
    <property type="match status" value="1"/>
</dbReference>
<evidence type="ECO:0000259" key="13">
    <source>
        <dbReference type="PROSITE" id="PS51194"/>
    </source>
</evidence>
<dbReference type="OrthoDB" id="10261556at2759"/>
<evidence type="ECO:0000256" key="9">
    <source>
        <dbReference type="ARBA" id="ARBA00023242"/>
    </source>
</evidence>
<dbReference type="PROSITE" id="PS51194">
    <property type="entry name" value="HELICASE_CTER"/>
    <property type="match status" value="1"/>
</dbReference>
<evidence type="ECO:0000256" key="6">
    <source>
        <dbReference type="ARBA" id="ARBA00022840"/>
    </source>
</evidence>
<dbReference type="EC" id="5.6.2.4" evidence="11"/>
<keyword evidence="6 11" id="KW-0067">ATP-binding</keyword>
<keyword evidence="9 11" id="KW-0539">Nucleus</keyword>
<dbReference type="PANTHER" id="PTHR13710:SF153">
    <property type="entry name" value="RECQ-LIKE DNA HELICASE BLM"/>
    <property type="match status" value="1"/>
</dbReference>
<dbReference type="GO" id="GO:0005737">
    <property type="term" value="C:cytoplasm"/>
    <property type="evidence" value="ECO:0007669"/>
    <property type="project" value="TreeGrafter"/>
</dbReference>
<keyword evidence="8" id="KW-0413">Isomerase</keyword>
<evidence type="ECO:0000259" key="12">
    <source>
        <dbReference type="PROSITE" id="PS51192"/>
    </source>
</evidence>
<dbReference type="Proteomes" id="UP000054007">
    <property type="component" value="Unassembled WGS sequence"/>
</dbReference>
<evidence type="ECO:0000256" key="1">
    <source>
        <dbReference type="ARBA" id="ARBA00004123"/>
    </source>
</evidence>
<keyword evidence="4 11" id="KW-0378">Hydrolase</keyword>
<dbReference type="GO" id="GO:0000724">
    <property type="term" value="P:double-strand break repair via homologous recombination"/>
    <property type="evidence" value="ECO:0007669"/>
    <property type="project" value="UniProtKB-ARBA"/>
</dbReference>
<evidence type="ECO:0000256" key="8">
    <source>
        <dbReference type="ARBA" id="ARBA00023235"/>
    </source>
</evidence>
<dbReference type="InterPro" id="IPR001650">
    <property type="entry name" value="Helicase_C-like"/>
</dbReference>
<dbReference type="InterPro" id="IPR014001">
    <property type="entry name" value="Helicase_ATP-bd"/>
</dbReference>
<dbReference type="InterPro" id="IPR032284">
    <property type="entry name" value="RecQ_Zn-bd"/>
</dbReference>
<dbReference type="PANTHER" id="PTHR13710">
    <property type="entry name" value="DNA HELICASE RECQ FAMILY MEMBER"/>
    <property type="match status" value="1"/>
</dbReference>
<dbReference type="Pfam" id="PF00270">
    <property type="entry name" value="DEAD"/>
    <property type="match status" value="1"/>
</dbReference>
<dbReference type="InterPro" id="IPR027417">
    <property type="entry name" value="P-loop_NTPase"/>
</dbReference>
<dbReference type="GO" id="GO:0031573">
    <property type="term" value="P:mitotic intra-S DNA damage checkpoint signaling"/>
    <property type="evidence" value="ECO:0007669"/>
    <property type="project" value="UniProtKB-ARBA"/>
</dbReference>
<evidence type="ECO:0000256" key="5">
    <source>
        <dbReference type="ARBA" id="ARBA00022806"/>
    </source>
</evidence>
<dbReference type="PROSITE" id="PS51192">
    <property type="entry name" value="HELICASE_ATP_BIND_1"/>
    <property type="match status" value="1"/>
</dbReference>
<keyword evidence="15" id="KW-1185">Reference proteome</keyword>
<dbReference type="SMART" id="SM00487">
    <property type="entry name" value="DEXDc"/>
    <property type="match status" value="1"/>
</dbReference>
<dbReference type="Gene3D" id="1.10.10.10">
    <property type="entry name" value="Winged helix-like DNA-binding domain superfamily/Winged helix DNA-binding domain"/>
    <property type="match status" value="1"/>
</dbReference>
<dbReference type="GO" id="GO:0031422">
    <property type="term" value="C:RecQ family helicase-topoisomerase III complex"/>
    <property type="evidence" value="ECO:0007669"/>
    <property type="project" value="UniProtKB-ARBA"/>
</dbReference>
<dbReference type="Pfam" id="PF00271">
    <property type="entry name" value="Helicase_C"/>
    <property type="match status" value="1"/>
</dbReference>
<evidence type="ECO:0000313" key="15">
    <source>
        <dbReference type="Proteomes" id="UP000054007"/>
    </source>
</evidence>
<dbReference type="CDD" id="cd18794">
    <property type="entry name" value="SF2_C_RecQ"/>
    <property type="match status" value="1"/>
</dbReference>
<dbReference type="InterPro" id="IPR002464">
    <property type="entry name" value="DNA/RNA_helicase_DEAH_CS"/>
</dbReference>
<protein>
    <recommendedName>
        <fullName evidence="11">ATP-dependent DNA helicase</fullName>
        <ecNumber evidence="11">5.6.2.4</ecNumber>
    </recommendedName>
</protein>
<dbReference type="InterPro" id="IPR036390">
    <property type="entry name" value="WH_DNA-bd_sf"/>
</dbReference>
<reference evidence="14 15" key="1">
    <citation type="journal article" date="2015" name="Fungal Genet. Biol.">
        <title>Evolution of novel wood decay mechanisms in Agaricales revealed by the genome sequences of Fistulina hepatica and Cylindrobasidium torrendii.</title>
        <authorList>
            <person name="Floudas D."/>
            <person name="Held B.W."/>
            <person name="Riley R."/>
            <person name="Nagy L.G."/>
            <person name="Koehler G."/>
            <person name="Ransdell A.S."/>
            <person name="Younus H."/>
            <person name="Chow J."/>
            <person name="Chiniquy J."/>
            <person name="Lipzen A."/>
            <person name="Tritt A."/>
            <person name="Sun H."/>
            <person name="Haridas S."/>
            <person name="LaButti K."/>
            <person name="Ohm R.A."/>
            <person name="Kues U."/>
            <person name="Blanchette R.A."/>
            <person name="Grigoriev I.V."/>
            <person name="Minto R.E."/>
            <person name="Hibbett D.S."/>
        </authorList>
    </citation>
    <scope>NUCLEOTIDE SEQUENCE [LARGE SCALE GENOMIC DNA]</scope>
    <source>
        <strain evidence="14 15">FP15055 ss-10</strain>
    </source>
</reference>
<dbReference type="InterPro" id="IPR036388">
    <property type="entry name" value="WH-like_DNA-bd_sf"/>
</dbReference>
<feature type="domain" description="Helicase C-terminal" evidence="13">
    <location>
        <begin position="221"/>
        <end position="375"/>
    </location>
</feature>
<dbReference type="EMBL" id="KN880444">
    <property type="protein sequence ID" value="KIY72349.1"/>
    <property type="molecule type" value="Genomic_DNA"/>
</dbReference>
<evidence type="ECO:0000256" key="11">
    <source>
        <dbReference type="RuleBase" id="RU364117"/>
    </source>
</evidence>
<dbReference type="NCBIfam" id="TIGR00614">
    <property type="entry name" value="recQ_fam"/>
    <property type="match status" value="1"/>
</dbReference>
<dbReference type="GO" id="GO:0006260">
    <property type="term" value="P:DNA replication"/>
    <property type="evidence" value="ECO:0007669"/>
    <property type="project" value="InterPro"/>
</dbReference>
<dbReference type="Pfam" id="PF16124">
    <property type="entry name" value="RecQ_Zn_bind"/>
    <property type="match status" value="1"/>
</dbReference>
<sequence length="521" mass="59263">MRNLRSVFNLQSFRCNQLEAITATLEGRDVFVLMPTGGGKSLCYQLPAVCKGGKTKGVTVVVSPLLALMKDQVDALKNRGVDVCLWNSDTPQEESTQIQNRLVSNNRPMLLYVTPEKLKSSESTRRLLRRVYGEQGLARFVIDEAHCISTWGKDFREAYRCLDTLRDDYPGIPIIALTATANQNMVDDIIQRLKLKDCAFFTQSFNRPNLNYIVLPKKGKMIDEMVTYINREHPRQGGIVYCRSRAKCEDVAKGLREKGILAQHYHAGMASQDKEETQRMWQQDSCHVIVATVAFGMGIDKPDVRFVIHHDLPTTFDGYYQQTGRAGRDGNPSDCVLYYSYADFGQNVKLFEKSQQEKPYEISRETLRNQVEEARLIMQYASNEVTCRRVLVLQFFGEKFDPALCKRMCNNCASHELLVEENLTNEARAAVELVRTLADQNLTTDHCRTIFRGREIGKKGPFGHYPFFGAGKGMSVDLVEQMFGKLLVDDVFEEKSLKNVSGWHAMYLKVDSFLGYSKSSY</sequence>
<keyword evidence="7" id="KW-0238">DNA-binding</keyword>
<dbReference type="AlphaFoldDB" id="A0A0D7BQA0"/>
<dbReference type="GO" id="GO:0003677">
    <property type="term" value="F:DNA binding"/>
    <property type="evidence" value="ECO:0007669"/>
    <property type="project" value="UniProtKB-KW"/>
</dbReference>
<dbReference type="Pfam" id="PF09382">
    <property type="entry name" value="RQC"/>
    <property type="match status" value="1"/>
</dbReference>
<evidence type="ECO:0000256" key="4">
    <source>
        <dbReference type="ARBA" id="ARBA00022801"/>
    </source>
</evidence>
<dbReference type="InterPro" id="IPR011545">
    <property type="entry name" value="DEAD/DEAH_box_helicase_dom"/>
</dbReference>
<evidence type="ECO:0000256" key="7">
    <source>
        <dbReference type="ARBA" id="ARBA00023125"/>
    </source>
</evidence>
<keyword evidence="3 11" id="KW-0547">Nucleotide-binding</keyword>
<dbReference type="InterPro" id="IPR018982">
    <property type="entry name" value="RQC_domain"/>
</dbReference>
<feature type="domain" description="Helicase ATP-binding" evidence="12">
    <location>
        <begin position="21"/>
        <end position="199"/>
    </location>
</feature>
<gene>
    <name evidence="14" type="ORF">CYLTODRAFT_344204</name>
</gene>
<evidence type="ECO:0000256" key="10">
    <source>
        <dbReference type="ARBA" id="ARBA00034617"/>
    </source>
</evidence>
<dbReference type="PROSITE" id="PS00690">
    <property type="entry name" value="DEAH_ATP_HELICASE"/>
    <property type="match status" value="1"/>
</dbReference>
<dbReference type="FunFam" id="3.40.50.300:FF:000296">
    <property type="entry name" value="ATP-dependent DNA helicase RecQ"/>
    <property type="match status" value="1"/>
</dbReference>
<comment type="similarity">
    <text evidence="2 11">Belongs to the helicase family. RecQ subfamily.</text>
</comment>
<dbReference type="STRING" id="1314674.A0A0D7BQA0"/>
<accession>A0A0D7BQA0</accession>
<dbReference type="FunFam" id="3.40.50.300:FF:000340">
    <property type="entry name" value="Bloom syndrome, RecQ helicase"/>
    <property type="match status" value="1"/>
</dbReference>
<dbReference type="CDD" id="cd17920">
    <property type="entry name" value="DEXHc_RecQ"/>
    <property type="match status" value="1"/>
</dbReference>
<dbReference type="Gene3D" id="3.40.50.300">
    <property type="entry name" value="P-loop containing nucleotide triphosphate hydrolases"/>
    <property type="match status" value="2"/>
</dbReference>
<dbReference type="SUPFAM" id="SSF46785">
    <property type="entry name" value="Winged helix' DNA-binding domain"/>
    <property type="match status" value="1"/>
</dbReference>
<dbReference type="GO" id="GO:0005634">
    <property type="term" value="C:nucleus"/>
    <property type="evidence" value="ECO:0007669"/>
    <property type="project" value="UniProtKB-SubCell"/>
</dbReference>
<dbReference type="GO" id="GO:0016887">
    <property type="term" value="F:ATP hydrolysis activity"/>
    <property type="evidence" value="ECO:0007669"/>
    <property type="project" value="RHEA"/>
</dbReference>
<dbReference type="GO" id="GO:0005524">
    <property type="term" value="F:ATP binding"/>
    <property type="evidence" value="ECO:0007669"/>
    <property type="project" value="UniProtKB-KW"/>
</dbReference>
<comment type="subcellular location">
    <subcellularLocation>
        <location evidence="1 11">Nucleus</location>
    </subcellularLocation>
</comment>
<dbReference type="GO" id="GO:0009378">
    <property type="term" value="F:four-way junction helicase activity"/>
    <property type="evidence" value="ECO:0007669"/>
    <property type="project" value="TreeGrafter"/>
</dbReference>
<dbReference type="GO" id="GO:0043138">
    <property type="term" value="F:3'-5' DNA helicase activity"/>
    <property type="evidence" value="ECO:0007669"/>
    <property type="project" value="UniProtKB-EC"/>
</dbReference>
<proteinExistence type="inferred from homology"/>
<comment type="catalytic activity">
    <reaction evidence="10 11">
        <text>Couples ATP hydrolysis with the unwinding of duplex DNA by translocating in the 3'-5' direction.</text>
        <dbReference type="EC" id="5.6.2.4"/>
    </reaction>
</comment>
<dbReference type="SMART" id="SM00490">
    <property type="entry name" value="HELICc"/>
    <property type="match status" value="1"/>
</dbReference>
<organism evidence="14 15">
    <name type="scientific">Cylindrobasidium torrendii FP15055 ss-10</name>
    <dbReference type="NCBI Taxonomy" id="1314674"/>
    <lineage>
        <taxon>Eukaryota</taxon>
        <taxon>Fungi</taxon>
        <taxon>Dikarya</taxon>
        <taxon>Basidiomycota</taxon>
        <taxon>Agaricomycotina</taxon>
        <taxon>Agaricomycetes</taxon>
        <taxon>Agaricomycetidae</taxon>
        <taxon>Agaricales</taxon>
        <taxon>Marasmiineae</taxon>
        <taxon>Physalacriaceae</taxon>
        <taxon>Cylindrobasidium</taxon>
    </lineage>
</organism>
<comment type="catalytic activity">
    <reaction evidence="11">
        <text>ATP + H2O = ADP + phosphate + H(+)</text>
        <dbReference type="Rhea" id="RHEA:13065"/>
        <dbReference type="ChEBI" id="CHEBI:15377"/>
        <dbReference type="ChEBI" id="CHEBI:15378"/>
        <dbReference type="ChEBI" id="CHEBI:30616"/>
        <dbReference type="ChEBI" id="CHEBI:43474"/>
        <dbReference type="ChEBI" id="CHEBI:456216"/>
    </reaction>
</comment>
<name>A0A0D7BQA0_9AGAR</name>
<dbReference type="GO" id="GO:0000729">
    <property type="term" value="P:DNA double-strand break processing"/>
    <property type="evidence" value="ECO:0007669"/>
    <property type="project" value="UniProtKB-ARBA"/>
</dbReference>
<evidence type="ECO:0000313" key="14">
    <source>
        <dbReference type="EMBL" id="KIY72349.1"/>
    </source>
</evidence>
<keyword evidence="5 11" id="KW-0347">Helicase</keyword>